<dbReference type="Gene3D" id="3.30.160.20">
    <property type="match status" value="1"/>
</dbReference>
<dbReference type="SUPFAM" id="SSF54768">
    <property type="entry name" value="dsRNA-binding domain-like"/>
    <property type="match status" value="1"/>
</dbReference>
<dbReference type="PROSITE" id="PS50137">
    <property type="entry name" value="DS_RBD"/>
    <property type="match status" value="1"/>
</dbReference>
<sequence>MGENDTTPVAALQELAVKGGFRKPYYELMSQSIGSDTDTSRFQCLVTAAGIKASGSGWSKQTSKNQAAQRVLMKMGIEVPYETPATFFFKMASRASEEALKREKSKYL</sequence>
<keyword evidence="4" id="KW-1185">Reference proteome</keyword>
<gene>
    <name evidence="3" type="ORF">CEUTPL_LOCUS1725</name>
</gene>
<feature type="domain" description="DRBM" evidence="2">
    <location>
        <begin position="7"/>
        <end position="77"/>
    </location>
</feature>
<dbReference type="GO" id="GO:0003723">
    <property type="term" value="F:RNA binding"/>
    <property type="evidence" value="ECO:0007669"/>
    <property type="project" value="UniProtKB-UniRule"/>
</dbReference>
<dbReference type="GO" id="GO:0010468">
    <property type="term" value="P:regulation of gene expression"/>
    <property type="evidence" value="ECO:0007669"/>
    <property type="project" value="UniProtKB-ARBA"/>
</dbReference>
<evidence type="ECO:0000313" key="4">
    <source>
        <dbReference type="Proteomes" id="UP001152799"/>
    </source>
</evidence>
<dbReference type="Proteomes" id="UP001152799">
    <property type="component" value="Chromosome 1"/>
</dbReference>
<accession>A0A9N9MAV7</accession>
<proteinExistence type="predicted"/>
<name>A0A9N9MAV7_9CUCU</name>
<evidence type="ECO:0000256" key="1">
    <source>
        <dbReference type="PROSITE-ProRule" id="PRU00266"/>
    </source>
</evidence>
<dbReference type="Pfam" id="PF00035">
    <property type="entry name" value="dsrm"/>
    <property type="match status" value="1"/>
</dbReference>
<dbReference type="InterPro" id="IPR014720">
    <property type="entry name" value="dsRBD_dom"/>
</dbReference>
<dbReference type="EMBL" id="OU892277">
    <property type="protein sequence ID" value="CAG9761012.1"/>
    <property type="molecule type" value="Genomic_DNA"/>
</dbReference>
<dbReference type="SMART" id="SM00358">
    <property type="entry name" value="DSRM"/>
    <property type="match status" value="1"/>
</dbReference>
<protein>
    <recommendedName>
        <fullName evidence="2">DRBM domain-containing protein</fullName>
    </recommendedName>
</protein>
<evidence type="ECO:0000313" key="3">
    <source>
        <dbReference type="EMBL" id="CAG9761012.1"/>
    </source>
</evidence>
<reference evidence="3" key="1">
    <citation type="submission" date="2022-01" db="EMBL/GenBank/DDBJ databases">
        <authorList>
            <person name="King R."/>
        </authorList>
    </citation>
    <scope>NUCLEOTIDE SEQUENCE</scope>
</reference>
<evidence type="ECO:0000259" key="2">
    <source>
        <dbReference type="PROSITE" id="PS50137"/>
    </source>
</evidence>
<dbReference type="AlphaFoldDB" id="A0A9N9MAV7"/>
<keyword evidence="1" id="KW-0694">RNA-binding</keyword>
<organism evidence="3 4">
    <name type="scientific">Ceutorhynchus assimilis</name>
    <name type="common">cabbage seed weevil</name>
    <dbReference type="NCBI Taxonomy" id="467358"/>
    <lineage>
        <taxon>Eukaryota</taxon>
        <taxon>Metazoa</taxon>
        <taxon>Ecdysozoa</taxon>
        <taxon>Arthropoda</taxon>
        <taxon>Hexapoda</taxon>
        <taxon>Insecta</taxon>
        <taxon>Pterygota</taxon>
        <taxon>Neoptera</taxon>
        <taxon>Endopterygota</taxon>
        <taxon>Coleoptera</taxon>
        <taxon>Polyphaga</taxon>
        <taxon>Cucujiformia</taxon>
        <taxon>Curculionidae</taxon>
        <taxon>Ceutorhynchinae</taxon>
        <taxon>Ceutorhynchus</taxon>
    </lineage>
</organism>